<gene>
    <name evidence="1" type="ORF">A6K24_22090</name>
</gene>
<accession>A0A179SWL3</accession>
<sequence>MAKSKARKIREKQVREGKLDVTIRRNDWGGFNPYNRQTKTKKEALTHMQGKHRKNHSQINYDENGSFICRLNCIPII</sequence>
<dbReference type="Proteomes" id="UP000078534">
    <property type="component" value="Unassembled WGS sequence"/>
</dbReference>
<dbReference type="RefSeq" id="WP_066332324.1">
    <property type="nucleotide sequence ID" value="NZ_LWSG01000014.1"/>
</dbReference>
<protein>
    <submittedName>
        <fullName evidence="1">Uncharacterized protein</fullName>
    </submittedName>
</protein>
<keyword evidence="2" id="KW-1185">Reference proteome</keyword>
<reference evidence="2" key="1">
    <citation type="submission" date="2016-04" db="EMBL/GenBank/DDBJ databases">
        <authorList>
            <person name="Lyu Z."/>
            <person name="Lyu W."/>
        </authorList>
    </citation>
    <scope>NUCLEOTIDE SEQUENCE [LARGE SCALE GENOMIC DNA]</scope>
    <source>
        <strain evidence="2">C44</strain>
    </source>
</reference>
<organism evidence="1 2">
    <name type="scientific">Metabacillus litoralis</name>
    <dbReference type="NCBI Taxonomy" id="152268"/>
    <lineage>
        <taxon>Bacteria</taxon>
        <taxon>Bacillati</taxon>
        <taxon>Bacillota</taxon>
        <taxon>Bacilli</taxon>
        <taxon>Bacillales</taxon>
        <taxon>Bacillaceae</taxon>
        <taxon>Metabacillus</taxon>
    </lineage>
</organism>
<evidence type="ECO:0000313" key="1">
    <source>
        <dbReference type="EMBL" id="OAS86216.1"/>
    </source>
</evidence>
<dbReference type="EMBL" id="LWSG01000014">
    <property type="protein sequence ID" value="OAS86216.1"/>
    <property type="molecule type" value="Genomic_DNA"/>
</dbReference>
<evidence type="ECO:0000313" key="2">
    <source>
        <dbReference type="Proteomes" id="UP000078534"/>
    </source>
</evidence>
<dbReference type="AlphaFoldDB" id="A0A179SWL3"/>
<proteinExistence type="predicted"/>
<dbReference type="OrthoDB" id="2365803at2"/>
<comment type="caution">
    <text evidence="1">The sequence shown here is derived from an EMBL/GenBank/DDBJ whole genome shotgun (WGS) entry which is preliminary data.</text>
</comment>
<name>A0A179SWL3_9BACI</name>